<gene>
    <name evidence="4" type="primary">pcm_2</name>
    <name evidence="4" type="ORF">GCM10008171_11610</name>
</gene>
<reference evidence="4" key="2">
    <citation type="submission" date="2023-01" db="EMBL/GenBank/DDBJ databases">
        <authorList>
            <person name="Sun Q."/>
            <person name="Evtushenko L."/>
        </authorList>
    </citation>
    <scope>NUCLEOTIDE SEQUENCE</scope>
    <source>
        <strain evidence="4">VKM B-2555</strain>
    </source>
</reference>
<sequence length="214" mass="21934">MTEFERLRTGMVDGQIRVADVTDRRVLAAFLTVERERFVPAGRRELAYLDVRTPLGGGRAMVEPMILAKLVQLADPKDGERVLVVGAGLGYSAAIFARLAGSVVALEEPALAGAARAALAGVDGVRVVEGPLAAGAPAEGPYDLIFCDGAVFDGLGALAAQLAPEGRIVAPAGRVRPTKATAFRVAGGELTGVAAFDAAAPTLPGFGPVEAFAL</sequence>
<protein>
    <recommendedName>
        <fullName evidence="2">Protein-L-isoaspartate O-methyltransferase</fullName>
    </recommendedName>
    <alternativeName>
        <fullName evidence="3">Protein L-isoaspartyl methyltransferase</fullName>
    </alternativeName>
</protein>
<dbReference type="GO" id="GO:0004719">
    <property type="term" value="F:protein-L-isoaspartate (D-aspartate) O-methyltransferase activity"/>
    <property type="evidence" value="ECO:0007669"/>
    <property type="project" value="InterPro"/>
</dbReference>
<accession>A0A9W6JF73</accession>
<dbReference type="EMBL" id="BSFK01000005">
    <property type="protein sequence ID" value="GLK75907.1"/>
    <property type="molecule type" value="Genomic_DNA"/>
</dbReference>
<dbReference type="SUPFAM" id="SSF53335">
    <property type="entry name" value="S-adenosyl-L-methionine-dependent methyltransferases"/>
    <property type="match status" value="1"/>
</dbReference>
<keyword evidence="5" id="KW-1185">Reference proteome</keyword>
<name>A0A9W6JF73_9HYPH</name>
<evidence type="ECO:0000256" key="1">
    <source>
        <dbReference type="ARBA" id="ARBA00005369"/>
    </source>
</evidence>
<dbReference type="PANTHER" id="PTHR11579">
    <property type="entry name" value="PROTEIN-L-ISOASPARTATE O-METHYLTRANSFERASE"/>
    <property type="match status" value="1"/>
</dbReference>
<dbReference type="Pfam" id="PF01135">
    <property type="entry name" value="PCMT"/>
    <property type="match status" value="1"/>
</dbReference>
<dbReference type="CDD" id="cd02440">
    <property type="entry name" value="AdoMet_MTases"/>
    <property type="match status" value="1"/>
</dbReference>
<dbReference type="Gene3D" id="3.40.50.150">
    <property type="entry name" value="Vaccinia Virus protein VP39"/>
    <property type="match status" value="1"/>
</dbReference>
<dbReference type="InterPro" id="IPR000682">
    <property type="entry name" value="PCMT"/>
</dbReference>
<proteinExistence type="inferred from homology"/>
<dbReference type="Proteomes" id="UP001143364">
    <property type="component" value="Unassembled WGS sequence"/>
</dbReference>
<evidence type="ECO:0000256" key="3">
    <source>
        <dbReference type="ARBA" id="ARBA00030757"/>
    </source>
</evidence>
<evidence type="ECO:0000313" key="5">
    <source>
        <dbReference type="Proteomes" id="UP001143364"/>
    </source>
</evidence>
<comment type="caution">
    <text evidence="4">The sequence shown here is derived from an EMBL/GenBank/DDBJ whole genome shotgun (WGS) entry which is preliminary data.</text>
</comment>
<dbReference type="AlphaFoldDB" id="A0A9W6JF73"/>
<dbReference type="PANTHER" id="PTHR11579:SF18">
    <property type="entry name" value="PROTEIN-L-ISOASPARTATE O-METHYLTRANSFERASE"/>
    <property type="match status" value="1"/>
</dbReference>
<organism evidence="4 5">
    <name type="scientific">Methylopila jiangsuensis</name>
    <dbReference type="NCBI Taxonomy" id="586230"/>
    <lineage>
        <taxon>Bacteria</taxon>
        <taxon>Pseudomonadati</taxon>
        <taxon>Pseudomonadota</taxon>
        <taxon>Alphaproteobacteria</taxon>
        <taxon>Hyphomicrobiales</taxon>
        <taxon>Methylopilaceae</taxon>
        <taxon>Methylopila</taxon>
    </lineage>
</organism>
<evidence type="ECO:0000256" key="2">
    <source>
        <dbReference type="ARBA" id="ARBA00013346"/>
    </source>
</evidence>
<reference evidence="4" key="1">
    <citation type="journal article" date="2014" name="Int. J. Syst. Evol. Microbiol.">
        <title>Complete genome sequence of Corynebacterium casei LMG S-19264T (=DSM 44701T), isolated from a smear-ripened cheese.</title>
        <authorList>
            <consortium name="US DOE Joint Genome Institute (JGI-PGF)"/>
            <person name="Walter F."/>
            <person name="Albersmeier A."/>
            <person name="Kalinowski J."/>
            <person name="Ruckert C."/>
        </authorList>
    </citation>
    <scope>NUCLEOTIDE SEQUENCE</scope>
    <source>
        <strain evidence="4">VKM B-2555</strain>
    </source>
</reference>
<comment type="similarity">
    <text evidence="1">Belongs to the methyltransferase superfamily. L-isoaspartyl/D-aspartyl protein methyltransferase family.</text>
</comment>
<dbReference type="RefSeq" id="WP_271203838.1">
    <property type="nucleotide sequence ID" value="NZ_BSFK01000005.1"/>
</dbReference>
<dbReference type="InterPro" id="IPR029063">
    <property type="entry name" value="SAM-dependent_MTases_sf"/>
</dbReference>
<dbReference type="GO" id="GO:0005737">
    <property type="term" value="C:cytoplasm"/>
    <property type="evidence" value="ECO:0007669"/>
    <property type="project" value="TreeGrafter"/>
</dbReference>
<evidence type="ECO:0000313" key="4">
    <source>
        <dbReference type="EMBL" id="GLK75907.1"/>
    </source>
</evidence>